<dbReference type="EMBL" id="JAINUG010000004">
    <property type="protein sequence ID" value="KAJ8417152.1"/>
    <property type="molecule type" value="Genomic_DNA"/>
</dbReference>
<sequence length="97" mass="10843">MIKWTCTRHEVQRGHPCWRLSAEGRERPSAARCRQTGGMGEQAFKSGAAAAFHSRKPGFKTKPNKAELQRLRGPKAQGVICSPCEMPESFLDYGPWV</sequence>
<gene>
    <name evidence="1" type="ORF">AAFF_G00283790</name>
</gene>
<evidence type="ECO:0000313" key="2">
    <source>
        <dbReference type="Proteomes" id="UP001221898"/>
    </source>
</evidence>
<organism evidence="1 2">
    <name type="scientific">Aldrovandia affinis</name>
    <dbReference type="NCBI Taxonomy" id="143900"/>
    <lineage>
        <taxon>Eukaryota</taxon>
        <taxon>Metazoa</taxon>
        <taxon>Chordata</taxon>
        <taxon>Craniata</taxon>
        <taxon>Vertebrata</taxon>
        <taxon>Euteleostomi</taxon>
        <taxon>Actinopterygii</taxon>
        <taxon>Neopterygii</taxon>
        <taxon>Teleostei</taxon>
        <taxon>Notacanthiformes</taxon>
        <taxon>Halosauridae</taxon>
        <taxon>Aldrovandia</taxon>
    </lineage>
</organism>
<evidence type="ECO:0000313" key="1">
    <source>
        <dbReference type="EMBL" id="KAJ8417152.1"/>
    </source>
</evidence>
<comment type="caution">
    <text evidence="1">The sequence shown here is derived from an EMBL/GenBank/DDBJ whole genome shotgun (WGS) entry which is preliminary data.</text>
</comment>
<dbReference type="Proteomes" id="UP001221898">
    <property type="component" value="Unassembled WGS sequence"/>
</dbReference>
<dbReference type="AlphaFoldDB" id="A0AAD7TA22"/>
<proteinExistence type="predicted"/>
<keyword evidence="2" id="KW-1185">Reference proteome</keyword>
<reference evidence="1" key="1">
    <citation type="journal article" date="2023" name="Science">
        <title>Genome structures resolve the early diversification of teleost fishes.</title>
        <authorList>
            <person name="Parey E."/>
            <person name="Louis A."/>
            <person name="Montfort J."/>
            <person name="Bouchez O."/>
            <person name="Roques C."/>
            <person name="Iampietro C."/>
            <person name="Lluch J."/>
            <person name="Castinel A."/>
            <person name="Donnadieu C."/>
            <person name="Desvignes T."/>
            <person name="Floi Bucao C."/>
            <person name="Jouanno E."/>
            <person name="Wen M."/>
            <person name="Mejri S."/>
            <person name="Dirks R."/>
            <person name="Jansen H."/>
            <person name="Henkel C."/>
            <person name="Chen W.J."/>
            <person name="Zahm M."/>
            <person name="Cabau C."/>
            <person name="Klopp C."/>
            <person name="Thompson A.W."/>
            <person name="Robinson-Rechavi M."/>
            <person name="Braasch I."/>
            <person name="Lecointre G."/>
            <person name="Bobe J."/>
            <person name="Postlethwait J.H."/>
            <person name="Berthelot C."/>
            <person name="Roest Crollius H."/>
            <person name="Guiguen Y."/>
        </authorList>
    </citation>
    <scope>NUCLEOTIDE SEQUENCE</scope>
    <source>
        <strain evidence="1">NC1722</strain>
    </source>
</reference>
<accession>A0AAD7TA22</accession>
<protein>
    <submittedName>
        <fullName evidence="1">Uncharacterized protein</fullName>
    </submittedName>
</protein>
<name>A0AAD7TA22_9TELE</name>